<evidence type="ECO:0000256" key="7">
    <source>
        <dbReference type="ARBA" id="ARBA00022679"/>
    </source>
</evidence>
<keyword evidence="7" id="KW-0808">Transferase</keyword>
<evidence type="ECO:0000256" key="1">
    <source>
        <dbReference type="ARBA" id="ARBA00001936"/>
    </source>
</evidence>
<dbReference type="InterPro" id="IPR011068">
    <property type="entry name" value="NuclTrfase_I-like_C"/>
</dbReference>
<keyword evidence="9" id="KW-0547">Nucleotide-binding</keyword>
<sequence length="550" mass="63609">MHRKVLSYEGPQRGDLEETKKLLSLVSKIEEQEIIERYKDEPELKEDQDINILQYFLFTKRKNALNEVVLLVQEWQRTVKIEKNFEARDCQLYTIGSYALGVLDIDSDIDCVLVAPEEFSRDTDFFTNFVKLLQENESVSDILPLPDTYVPIVKFKYNSFSFDIQFANYEDCADFGIFQHFLSKDLDRGSLLAINSIRNLEAIKNLVCYPKFQNVLRMVKLWARKRGIYSNIYGYLGGISWAILVAQTCISFPNFEINRLFHMFFNLFDVWKWPEPVILTSIDIPEVEDINLDLNVWNPNLNYDDAEHIMPIITPYYPQFNTSVKVIPATLSIIKKEFHRACGFLKSKEESLDTKISQLYEPYDITDDFSLFLRLDMISSKEDIHRWSGIIQNKLRVLLLSLQNIKNLSFRLIPQVYRTDDTSETLVIGMKYKKPKDKPELKESTDNGNVQDAPPVEESKHQTQNGVLAQKTGNFKLDLSVPILGSGEKNLKEDSIPLSVEFDHKCTLSETLDIKEEVKSFIECVQGHRSLLCGDTIKIKLVKDLDDLAA</sequence>
<evidence type="ECO:0000259" key="15">
    <source>
        <dbReference type="Pfam" id="PF20750"/>
    </source>
</evidence>
<dbReference type="GO" id="GO:0003723">
    <property type="term" value="F:RNA binding"/>
    <property type="evidence" value="ECO:0007669"/>
    <property type="project" value="InterPro"/>
</dbReference>
<evidence type="ECO:0000256" key="4">
    <source>
        <dbReference type="ARBA" id="ARBA00010912"/>
    </source>
</evidence>
<evidence type="ECO:0000313" key="16">
    <source>
        <dbReference type="EMBL" id="CAI2364616.1"/>
    </source>
</evidence>
<dbReference type="SUPFAM" id="SSF55003">
    <property type="entry name" value="PAP/Archaeal CCA-adding enzyme, C-terminal domain"/>
    <property type="match status" value="1"/>
</dbReference>
<evidence type="ECO:0000256" key="3">
    <source>
        <dbReference type="ARBA" id="ARBA00004123"/>
    </source>
</evidence>
<comment type="caution">
    <text evidence="16">The sequence shown here is derived from an EMBL/GenBank/DDBJ whole genome shotgun (WGS) entry which is preliminary data.</text>
</comment>
<evidence type="ECO:0000256" key="6">
    <source>
        <dbReference type="ARBA" id="ARBA00022664"/>
    </source>
</evidence>
<evidence type="ECO:0000256" key="12">
    <source>
        <dbReference type="ARBA" id="ARBA00023242"/>
    </source>
</evidence>
<dbReference type="EC" id="2.7.7.19" evidence="5"/>
<evidence type="ECO:0000313" key="17">
    <source>
        <dbReference type="Proteomes" id="UP001295684"/>
    </source>
</evidence>
<dbReference type="InterPro" id="IPR043519">
    <property type="entry name" value="NT_sf"/>
</dbReference>
<feature type="region of interest" description="Disordered" evidence="13">
    <location>
        <begin position="437"/>
        <end position="461"/>
    </location>
</feature>
<dbReference type="Gene3D" id="1.10.1410.10">
    <property type="match status" value="1"/>
</dbReference>
<evidence type="ECO:0000256" key="9">
    <source>
        <dbReference type="ARBA" id="ARBA00022741"/>
    </source>
</evidence>
<dbReference type="Pfam" id="PF20750">
    <property type="entry name" value="PAP_NTPase"/>
    <property type="match status" value="1"/>
</dbReference>
<dbReference type="GO" id="GO:0031123">
    <property type="term" value="P:RNA 3'-end processing"/>
    <property type="evidence" value="ECO:0007669"/>
    <property type="project" value="InterPro"/>
</dbReference>
<gene>
    <name evidence="16" type="ORF">ECRASSUSDP1_LOCUS5961</name>
</gene>
<dbReference type="AlphaFoldDB" id="A0AAD1UDI3"/>
<dbReference type="GO" id="GO:0006397">
    <property type="term" value="P:mRNA processing"/>
    <property type="evidence" value="ECO:0007669"/>
    <property type="project" value="UniProtKB-KW"/>
</dbReference>
<keyword evidence="6" id="KW-0507">mRNA processing</keyword>
<comment type="cofactor">
    <cofactor evidence="1">
        <name>Mn(2+)</name>
        <dbReference type="ChEBI" id="CHEBI:29035"/>
    </cofactor>
</comment>
<keyword evidence="12" id="KW-0539">Nucleus</keyword>
<dbReference type="InterPro" id="IPR007012">
    <property type="entry name" value="PolA_pol_cen_dom"/>
</dbReference>
<dbReference type="Pfam" id="PF04928">
    <property type="entry name" value="PAP_central"/>
    <property type="match status" value="1"/>
</dbReference>
<evidence type="ECO:0000256" key="2">
    <source>
        <dbReference type="ARBA" id="ARBA00001946"/>
    </source>
</evidence>
<dbReference type="CDD" id="cd05402">
    <property type="entry name" value="NT_PAP_TUTase"/>
    <property type="match status" value="1"/>
</dbReference>
<evidence type="ECO:0000256" key="5">
    <source>
        <dbReference type="ARBA" id="ARBA00012388"/>
    </source>
</evidence>
<comment type="cofactor">
    <cofactor evidence="2">
        <name>Mg(2+)</name>
        <dbReference type="ChEBI" id="CHEBI:18420"/>
    </cofactor>
</comment>
<name>A0AAD1UDI3_EUPCR</name>
<dbReference type="EMBL" id="CAMPGE010005776">
    <property type="protein sequence ID" value="CAI2364616.1"/>
    <property type="molecule type" value="Genomic_DNA"/>
</dbReference>
<protein>
    <recommendedName>
        <fullName evidence="5">polynucleotide adenylyltransferase</fullName>
        <ecNumber evidence="5">2.7.7.19</ecNumber>
    </recommendedName>
</protein>
<evidence type="ECO:0000259" key="14">
    <source>
        <dbReference type="Pfam" id="PF04928"/>
    </source>
</evidence>
<feature type="domain" description="Poly(A) polymerase central" evidence="14">
    <location>
        <begin position="212"/>
        <end position="360"/>
    </location>
</feature>
<evidence type="ECO:0000256" key="10">
    <source>
        <dbReference type="ARBA" id="ARBA00022840"/>
    </source>
</evidence>
<evidence type="ECO:0000256" key="8">
    <source>
        <dbReference type="ARBA" id="ARBA00022723"/>
    </source>
</evidence>
<dbReference type="Proteomes" id="UP001295684">
    <property type="component" value="Unassembled WGS sequence"/>
</dbReference>
<evidence type="ECO:0000256" key="11">
    <source>
        <dbReference type="ARBA" id="ARBA00022842"/>
    </source>
</evidence>
<keyword evidence="8" id="KW-0479">Metal-binding</keyword>
<dbReference type="PANTHER" id="PTHR10682">
    <property type="entry name" value="POLY A POLYMERASE"/>
    <property type="match status" value="1"/>
</dbReference>
<dbReference type="GO" id="GO:0046872">
    <property type="term" value="F:metal ion binding"/>
    <property type="evidence" value="ECO:0007669"/>
    <property type="project" value="UniProtKB-KW"/>
</dbReference>
<dbReference type="SUPFAM" id="SSF81631">
    <property type="entry name" value="PAP/OAS1 substrate-binding domain"/>
    <property type="match status" value="1"/>
</dbReference>
<organism evidence="16 17">
    <name type="scientific">Euplotes crassus</name>
    <dbReference type="NCBI Taxonomy" id="5936"/>
    <lineage>
        <taxon>Eukaryota</taxon>
        <taxon>Sar</taxon>
        <taxon>Alveolata</taxon>
        <taxon>Ciliophora</taxon>
        <taxon>Intramacronucleata</taxon>
        <taxon>Spirotrichea</taxon>
        <taxon>Hypotrichia</taxon>
        <taxon>Euplotida</taxon>
        <taxon>Euplotidae</taxon>
        <taxon>Moneuplotes</taxon>
    </lineage>
</organism>
<accession>A0AAD1UDI3</accession>
<keyword evidence="17" id="KW-1185">Reference proteome</keyword>
<dbReference type="Gene3D" id="3.30.460.10">
    <property type="entry name" value="Beta Polymerase, domain 2"/>
    <property type="match status" value="1"/>
</dbReference>
<comment type="similarity">
    <text evidence="4">Belongs to the poly(A) polymerase family.</text>
</comment>
<dbReference type="GO" id="GO:0005524">
    <property type="term" value="F:ATP binding"/>
    <property type="evidence" value="ECO:0007669"/>
    <property type="project" value="UniProtKB-KW"/>
</dbReference>
<dbReference type="InterPro" id="IPR048840">
    <property type="entry name" value="PolA_pol_NTPase"/>
</dbReference>
<dbReference type="SUPFAM" id="SSF81301">
    <property type="entry name" value="Nucleotidyltransferase"/>
    <property type="match status" value="1"/>
</dbReference>
<reference evidence="16" key="1">
    <citation type="submission" date="2023-07" db="EMBL/GenBank/DDBJ databases">
        <authorList>
            <consortium name="AG Swart"/>
            <person name="Singh M."/>
            <person name="Singh A."/>
            <person name="Seah K."/>
            <person name="Emmerich C."/>
        </authorList>
    </citation>
    <scope>NUCLEOTIDE SEQUENCE</scope>
    <source>
        <strain evidence="16">DP1</strain>
    </source>
</reference>
<evidence type="ECO:0000256" key="13">
    <source>
        <dbReference type="SAM" id="MobiDB-lite"/>
    </source>
</evidence>
<keyword evidence="10" id="KW-0067">ATP-binding</keyword>
<dbReference type="GO" id="GO:1990817">
    <property type="term" value="F:poly(A) RNA polymerase activity"/>
    <property type="evidence" value="ECO:0007669"/>
    <property type="project" value="UniProtKB-EC"/>
</dbReference>
<feature type="domain" description="Poly(A) polymerase nucleotidyltransferase" evidence="15">
    <location>
        <begin position="59"/>
        <end position="207"/>
    </location>
</feature>
<keyword evidence="11" id="KW-0460">Magnesium</keyword>
<comment type="subcellular location">
    <subcellularLocation>
        <location evidence="3">Nucleus</location>
    </subcellularLocation>
</comment>
<dbReference type="Gene3D" id="3.30.70.590">
    <property type="entry name" value="Poly(A) polymerase predicted RNA binding domain"/>
    <property type="match status" value="1"/>
</dbReference>
<proteinExistence type="inferred from homology"/>
<dbReference type="PANTHER" id="PTHR10682:SF10">
    <property type="entry name" value="POLYNUCLEOTIDE ADENYLYLTRANSFERASE"/>
    <property type="match status" value="1"/>
</dbReference>
<dbReference type="GO" id="GO:0005634">
    <property type="term" value="C:nucleus"/>
    <property type="evidence" value="ECO:0007669"/>
    <property type="project" value="UniProtKB-SubCell"/>
</dbReference>